<evidence type="ECO:0000256" key="9">
    <source>
        <dbReference type="SAM" id="Phobius"/>
    </source>
</evidence>
<accession>A0A5B9PC69</accession>
<feature type="compositionally biased region" description="Low complexity" evidence="8">
    <location>
        <begin position="32"/>
        <end position="46"/>
    </location>
</feature>
<name>A0A5B9PC69_9BACT</name>
<dbReference type="InterPro" id="IPR023408">
    <property type="entry name" value="MscS_beta-dom_sf"/>
</dbReference>
<evidence type="ECO:0000256" key="3">
    <source>
        <dbReference type="ARBA" id="ARBA00022475"/>
    </source>
</evidence>
<evidence type="ECO:0000256" key="4">
    <source>
        <dbReference type="ARBA" id="ARBA00022692"/>
    </source>
</evidence>
<keyword evidence="3" id="KW-1003">Cell membrane</keyword>
<feature type="domain" description="Mechanosensitive ion channel inner membrane" evidence="11">
    <location>
        <begin position="530"/>
        <end position="869"/>
    </location>
</feature>
<dbReference type="GO" id="GO:0008381">
    <property type="term" value="F:mechanosensitive monoatomic ion channel activity"/>
    <property type="evidence" value="ECO:0007669"/>
    <property type="project" value="UniProtKB-ARBA"/>
</dbReference>
<keyword evidence="7" id="KW-0175">Coiled coil</keyword>
<dbReference type="PANTHER" id="PTHR30347">
    <property type="entry name" value="POTASSIUM CHANNEL RELATED"/>
    <property type="match status" value="1"/>
</dbReference>
<keyword evidence="4 9" id="KW-0812">Transmembrane</keyword>
<evidence type="ECO:0000313" key="16">
    <source>
        <dbReference type="Proteomes" id="UP000322214"/>
    </source>
</evidence>
<evidence type="ECO:0000259" key="13">
    <source>
        <dbReference type="Pfam" id="PF21082"/>
    </source>
</evidence>
<evidence type="ECO:0000259" key="12">
    <source>
        <dbReference type="Pfam" id="PF12795"/>
    </source>
</evidence>
<dbReference type="KEGG" id="mff:MFFC18_06040"/>
<evidence type="ECO:0000256" key="1">
    <source>
        <dbReference type="ARBA" id="ARBA00004651"/>
    </source>
</evidence>
<dbReference type="Pfam" id="PF12794">
    <property type="entry name" value="MscS_TM"/>
    <property type="match status" value="1"/>
</dbReference>
<dbReference type="InterPro" id="IPR025692">
    <property type="entry name" value="MscS_IM_dom1"/>
</dbReference>
<feature type="transmembrane region" description="Helical" evidence="9">
    <location>
        <begin position="680"/>
        <end position="700"/>
    </location>
</feature>
<feature type="transmembrane region" description="Helical" evidence="9">
    <location>
        <begin position="950"/>
        <end position="981"/>
    </location>
</feature>
<feature type="domain" description="Mechanosensitive ion channel MscS" evidence="10">
    <location>
        <begin position="969"/>
        <end position="1034"/>
    </location>
</feature>
<evidence type="ECO:0000313" key="15">
    <source>
        <dbReference type="EMBL" id="QEG20753.1"/>
    </source>
</evidence>
<keyword evidence="6 9" id="KW-0472">Membrane</keyword>
<dbReference type="Pfam" id="PF12795">
    <property type="entry name" value="MscS_porin"/>
    <property type="match status" value="1"/>
</dbReference>
<gene>
    <name evidence="15" type="primary">mscK_1</name>
    <name evidence="15" type="ORF">MFFC18_06040</name>
</gene>
<feature type="domain" description="Mechanosensitive ion channel MscS C-terminal" evidence="13">
    <location>
        <begin position="1044"/>
        <end position="1125"/>
    </location>
</feature>
<dbReference type="SUPFAM" id="SSF82861">
    <property type="entry name" value="Mechanosensitive channel protein MscS (YggB), transmembrane region"/>
    <property type="match status" value="1"/>
</dbReference>
<dbReference type="InterPro" id="IPR006685">
    <property type="entry name" value="MscS_channel_2nd"/>
</dbReference>
<sequence length="1152" mass="128274">MLTSTMLSSTAAPSQSIQLESSRRSPVENESQQDPQDPPADAANAPAGKRDLITMQMIDEELAKVEKAELDELDKGAIVKHYVAARQYLALANTDAAEAAEYRLKSQSVVETREELRSKIDELDATGNVVQRPNGSLAELEQQKLGLENDAETVQQQLKLATEEPARRRARLLELPTLENDAQNRLAEVRVQLATEAPDADNPLLTRGRMVELRAEKQNLEQRLELYRVERDVYEATSGILSLQKSFAARQLERVNSNLKVIVDAIGRIREKETQDMRQEAEQAVTNNLNSPLKPIAEYNLQLAQRLAKETDELQAIKALRSEGQIAVQKVEAELETMKSRVDAIGLNYEVGAMLRRDKVNLINQQTPFQNKDVASQLQSVQLNKFRFQDERADLSDMPMALTQAFDAANVPVEIRENLASTATELLTARRRILEKLEDAETDLLHDLIEVKSLQSQYANQSQQFADFLDERILWVRSEPAIGHRNEKGEFTDLIGIQKAFDWFAKPDNWRSVAAAISKGSRDNSPSVTLIALGLLGLALLQPRSRSEIKRLGSIAAKRGCREFGPTLSAFLQTAVLTFFWPAIGLALGWLMTTQNESNFSWSIGRALTVTTLIAITLELMRCVCRNEGLAQNHFSWTEGFRVAVRKHSGWFMAIGLPVLFIIVAIESSNENEYNRLGRAAVLVLLAVSIVFTLRIFSVFRPGGASFDPEMSGFDATVSRFRSLVFVAVIIGLVLLFLFAVLGYYESVYKIGASLLQSIQLLIWTVIVFGLAMRFFLVRRRNLRFEQLIQQRKAAIAAAEKQAESGISIASEALDIDLQNESGMDITDVSRQARELTGVIFLIVVGLSLLGIWQYLLPATKILDSWELWRITVGSAVELVTARDLLLSLVAFAITFFCVRNIPGMLELLLLQRLPLDAGARYAVASIFRYILLVVGVIVALGYLKIPWSNYSWLVAAISVGLGFGLQEIVANFVSGLILLLERPVRVGDVVTIDGVTGVVSRIQMRATTVTNWDNQELVVPNKDLISGKLLNWTLSSVINRIALKVGVAYGTDVGKVREIITKIVDRHPDVLKEPAAVITFEEFGDSSLNFVIRCCTTSIKRRWHLVDEINSAINEAFVREGIEIPFPQRVLHMVEDPATGEPPQSSGAEND</sequence>
<keyword evidence="5 9" id="KW-1133">Transmembrane helix</keyword>
<dbReference type="Gene3D" id="3.30.70.100">
    <property type="match status" value="1"/>
</dbReference>
<dbReference type="InterPro" id="IPR052702">
    <property type="entry name" value="MscS-like_channel"/>
</dbReference>
<protein>
    <submittedName>
        <fullName evidence="15">Mechanosensitive channel MscK</fullName>
    </submittedName>
</protein>
<comment type="subcellular location">
    <subcellularLocation>
        <location evidence="1">Cell membrane</location>
        <topology evidence="1">Multi-pass membrane protein</topology>
    </subcellularLocation>
</comment>
<dbReference type="Proteomes" id="UP000322214">
    <property type="component" value="Chromosome"/>
</dbReference>
<dbReference type="SUPFAM" id="SSF82689">
    <property type="entry name" value="Mechanosensitive channel protein MscS (YggB), C-terminal domain"/>
    <property type="match status" value="1"/>
</dbReference>
<dbReference type="Pfam" id="PF00924">
    <property type="entry name" value="MS_channel_2nd"/>
    <property type="match status" value="1"/>
</dbReference>
<evidence type="ECO:0000256" key="6">
    <source>
        <dbReference type="ARBA" id="ARBA00023136"/>
    </source>
</evidence>
<evidence type="ECO:0000259" key="10">
    <source>
        <dbReference type="Pfam" id="PF00924"/>
    </source>
</evidence>
<dbReference type="STRING" id="980251.GCA_001642875_03097"/>
<dbReference type="InterPro" id="IPR024393">
    <property type="entry name" value="MscS_porin"/>
</dbReference>
<dbReference type="Pfam" id="PF21082">
    <property type="entry name" value="MS_channel_3rd"/>
    <property type="match status" value="1"/>
</dbReference>
<dbReference type="InterPro" id="IPR010920">
    <property type="entry name" value="LSM_dom_sf"/>
</dbReference>
<feature type="domain" description="Mechanosensitive ion channel transmembrane helices 2/3" evidence="14">
    <location>
        <begin position="927"/>
        <end position="967"/>
    </location>
</feature>
<dbReference type="PANTHER" id="PTHR30347:SF1">
    <property type="entry name" value="MECHANOSENSITIVE CHANNEL MSCK"/>
    <property type="match status" value="1"/>
</dbReference>
<feature type="transmembrane region" description="Helical" evidence="9">
    <location>
        <begin position="757"/>
        <end position="777"/>
    </location>
</feature>
<feature type="transmembrane region" description="Helical" evidence="9">
    <location>
        <begin position="568"/>
        <end position="592"/>
    </location>
</feature>
<keyword evidence="16" id="KW-1185">Reference proteome</keyword>
<feature type="transmembrane region" description="Helical" evidence="9">
    <location>
        <begin position="836"/>
        <end position="856"/>
    </location>
</feature>
<dbReference type="SUPFAM" id="SSF50182">
    <property type="entry name" value="Sm-like ribonucleoproteins"/>
    <property type="match status" value="1"/>
</dbReference>
<feature type="region of interest" description="Disordered" evidence="8">
    <location>
        <begin position="1"/>
        <end position="46"/>
    </location>
</feature>
<evidence type="ECO:0000256" key="2">
    <source>
        <dbReference type="ARBA" id="ARBA00008017"/>
    </source>
</evidence>
<dbReference type="Pfam" id="PF21088">
    <property type="entry name" value="MS_channel_1st"/>
    <property type="match status" value="1"/>
</dbReference>
<feature type="coiled-coil region" evidence="7">
    <location>
        <begin position="210"/>
        <end position="237"/>
    </location>
</feature>
<organism evidence="15 16">
    <name type="scientific">Mariniblastus fucicola</name>
    <dbReference type="NCBI Taxonomy" id="980251"/>
    <lineage>
        <taxon>Bacteria</taxon>
        <taxon>Pseudomonadati</taxon>
        <taxon>Planctomycetota</taxon>
        <taxon>Planctomycetia</taxon>
        <taxon>Pirellulales</taxon>
        <taxon>Pirellulaceae</taxon>
        <taxon>Mariniblastus</taxon>
    </lineage>
</organism>
<comment type="similarity">
    <text evidence="2">Belongs to the MscS (TC 1.A.23) family.</text>
</comment>
<reference evidence="15 16" key="1">
    <citation type="submission" date="2019-08" db="EMBL/GenBank/DDBJ databases">
        <title>Deep-cultivation of Planctomycetes and their phenomic and genomic characterization uncovers novel biology.</title>
        <authorList>
            <person name="Wiegand S."/>
            <person name="Jogler M."/>
            <person name="Boedeker C."/>
            <person name="Pinto D."/>
            <person name="Vollmers J."/>
            <person name="Rivas-Marin E."/>
            <person name="Kohn T."/>
            <person name="Peeters S.H."/>
            <person name="Heuer A."/>
            <person name="Rast P."/>
            <person name="Oberbeckmann S."/>
            <person name="Bunk B."/>
            <person name="Jeske O."/>
            <person name="Meyerdierks A."/>
            <person name="Storesund J.E."/>
            <person name="Kallscheuer N."/>
            <person name="Luecker S."/>
            <person name="Lage O.M."/>
            <person name="Pohl T."/>
            <person name="Merkel B.J."/>
            <person name="Hornburger P."/>
            <person name="Mueller R.-W."/>
            <person name="Bruemmer F."/>
            <person name="Labrenz M."/>
            <person name="Spormann A.M."/>
            <person name="Op den Camp H."/>
            <person name="Overmann J."/>
            <person name="Amann R."/>
            <person name="Jetten M.S.M."/>
            <person name="Mascher T."/>
            <person name="Medema M.H."/>
            <person name="Devos D.P."/>
            <person name="Kaster A.-K."/>
            <person name="Ovreas L."/>
            <person name="Rohde M."/>
            <person name="Galperin M.Y."/>
            <person name="Jogler C."/>
        </authorList>
    </citation>
    <scope>NUCLEOTIDE SEQUENCE [LARGE SCALE GENOMIC DNA]</scope>
    <source>
        <strain evidence="15 16">FC18</strain>
    </source>
</reference>
<evidence type="ECO:0000256" key="7">
    <source>
        <dbReference type="SAM" id="Coils"/>
    </source>
</evidence>
<feature type="compositionally biased region" description="Polar residues" evidence="8">
    <location>
        <begin position="1"/>
        <end position="20"/>
    </location>
</feature>
<dbReference type="EMBL" id="CP042912">
    <property type="protein sequence ID" value="QEG20753.1"/>
    <property type="molecule type" value="Genomic_DNA"/>
</dbReference>
<evidence type="ECO:0000259" key="11">
    <source>
        <dbReference type="Pfam" id="PF12794"/>
    </source>
</evidence>
<dbReference type="GO" id="GO:0005886">
    <property type="term" value="C:plasma membrane"/>
    <property type="evidence" value="ECO:0007669"/>
    <property type="project" value="UniProtKB-SubCell"/>
</dbReference>
<dbReference type="Gene3D" id="1.10.287.1260">
    <property type="match status" value="1"/>
</dbReference>
<dbReference type="InterPro" id="IPR049278">
    <property type="entry name" value="MS_channel_C"/>
</dbReference>
<evidence type="ECO:0000256" key="5">
    <source>
        <dbReference type="ARBA" id="ARBA00022989"/>
    </source>
</evidence>
<dbReference type="InterPro" id="IPR011066">
    <property type="entry name" value="MscS_channel_C_sf"/>
</dbReference>
<feature type="domain" description="Mechanosensitive ion channel MscS porin" evidence="12">
    <location>
        <begin position="61"/>
        <end position="293"/>
    </location>
</feature>
<evidence type="ECO:0000259" key="14">
    <source>
        <dbReference type="Pfam" id="PF21088"/>
    </source>
</evidence>
<evidence type="ECO:0000256" key="8">
    <source>
        <dbReference type="SAM" id="MobiDB-lite"/>
    </source>
</evidence>
<feature type="transmembrane region" description="Helical" evidence="9">
    <location>
        <begin position="650"/>
        <end position="668"/>
    </location>
</feature>
<feature type="transmembrane region" description="Helical" evidence="9">
    <location>
        <begin position="721"/>
        <end position="745"/>
    </location>
</feature>
<feature type="coiled-coil region" evidence="7">
    <location>
        <begin position="137"/>
        <end position="164"/>
    </location>
</feature>
<dbReference type="InterPro" id="IPR049142">
    <property type="entry name" value="MS_channel_1st"/>
</dbReference>
<feature type="transmembrane region" description="Helical" evidence="9">
    <location>
        <begin position="922"/>
        <end position="944"/>
    </location>
</feature>
<dbReference type="AlphaFoldDB" id="A0A5B9PC69"/>
<dbReference type="InterPro" id="IPR011014">
    <property type="entry name" value="MscS_channel_TM-2"/>
</dbReference>
<proteinExistence type="inferred from homology"/>
<dbReference type="Gene3D" id="2.30.30.60">
    <property type="match status" value="1"/>
</dbReference>
<feature type="transmembrane region" description="Helical" evidence="9">
    <location>
        <begin position="885"/>
        <end position="910"/>
    </location>
</feature>